<evidence type="ECO:0000313" key="2">
    <source>
        <dbReference type="EMBL" id="MBC5730231.1"/>
    </source>
</evidence>
<organism evidence="2 3">
    <name type="scientific">Pseudoflavonifractor hominis</name>
    <dbReference type="NCBI Taxonomy" id="2763059"/>
    <lineage>
        <taxon>Bacteria</taxon>
        <taxon>Bacillati</taxon>
        <taxon>Bacillota</taxon>
        <taxon>Clostridia</taxon>
        <taxon>Eubacteriales</taxon>
        <taxon>Oscillospiraceae</taxon>
        <taxon>Pseudoflavonifractor</taxon>
    </lineage>
</organism>
<proteinExistence type="predicted"/>
<dbReference type="PANTHER" id="PTHR40078">
    <property type="entry name" value="INTEGRAL MEMBRANE PROTEIN-RELATED"/>
    <property type="match status" value="1"/>
</dbReference>
<dbReference type="RefSeq" id="WP_186963226.1">
    <property type="nucleotide sequence ID" value="NZ_JACOPR010000002.1"/>
</dbReference>
<feature type="transmembrane region" description="Helical" evidence="1">
    <location>
        <begin position="87"/>
        <end position="108"/>
    </location>
</feature>
<feature type="transmembrane region" description="Helical" evidence="1">
    <location>
        <begin position="120"/>
        <end position="140"/>
    </location>
</feature>
<dbReference type="PANTHER" id="PTHR40078:SF1">
    <property type="entry name" value="INTEGRAL MEMBRANE PROTEIN"/>
    <property type="match status" value="1"/>
</dbReference>
<protein>
    <submittedName>
        <fullName evidence="2">YitT family protein</fullName>
    </submittedName>
</protein>
<keyword evidence="1" id="KW-0812">Transmembrane</keyword>
<dbReference type="EMBL" id="JACOPR010000002">
    <property type="protein sequence ID" value="MBC5730231.1"/>
    <property type="molecule type" value="Genomic_DNA"/>
</dbReference>
<sequence length="229" mass="24892">MSTPSAATKDQVVKRWIVFFIGMFLMGTGIALSIKATIGVSPMSSITNLSYLIFPNISLGTFSFLLNFLFFIAEFIVAPKTWHPVKILTQLVPTFICSVFIDVNMWLCNSLVPTSYVSKLLVLVAGCIVFGLSLALMVSADATLQPSEAFISVVAERTGRAWGNVRTATDITLVVLATIGSLIVFHGVTTVREGTIIAAVLIGQSSRWFAPLTDRLFHSQKELTPVSQN</sequence>
<evidence type="ECO:0000313" key="3">
    <source>
        <dbReference type="Proteomes" id="UP000660021"/>
    </source>
</evidence>
<keyword evidence="1" id="KW-1133">Transmembrane helix</keyword>
<feature type="transmembrane region" description="Helical" evidence="1">
    <location>
        <begin position="49"/>
        <end position="72"/>
    </location>
</feature>
<keyword evidence="3" id="KW-1185">Reference proteome</keyword>
<dbReference type="Proteomes" id="UP000660021">
    <property type="component" value="Unassembled WGS sequence"/>
</dbReference>
<dbReference type="InterPro" id="IPR038750">
    <property type="entry name" value="YczE/YyaS-like"/>
</dbReference>
<evidence type="ECO:0000256" key="1">
    <source>
        <dbReference type="SAM" id="Phobius"/>
    </source>
</evidence>
<feature type="transmembrane region" description="Helical" evidence="1">
    <location>
        <begin position="16"/>
        <end position="37"/>
    </location>
</feature>
<feature type="transmembrane region" description="Helical" evidence="1">
    <location>
        <begin position="171"/>
        <end position="188"/>
    </location>
</feature>
<gene>
    <name evidence="2" type="ORF">H8S34_05195</name>
</gene>
<keyword evidence="1" id="KW-0472">Membrane</keyword>
<name>A0ABR7HS14_9FIRM</name>
<dbReference type="Pfam" id="PF19700">
    <property type="entry name" value="DUF6198"/>
    <property type="match status" value="1"/>
</dbReference>
<accession>A0ABR7HS14</accession>
<comment type="caution">
    <text evidence="2">The sequence shown here is derived from an EMBL/GenBank/DDBJ whole genome shotgun (WGS) entry which is preliminary data.</text>
</comment>
<reference evidence="2 3" key="1">
    <citation type="submission" date="2020-08" db="EMBL/GenBank/DDBJ databases">
        <title>Genome public.</title>
        <authorList>
            <person name="Liu C."/>
            <person name="Sun Q."/>
        </authorList>
    </citation>
    <scope>NUCLEOTIDE SEQUENCE [LARGE SCALE GENOMIC DNA]</scope>
    <source>
        <strain evidence="2 3">New-38</strain>
    </source>
</reference>